<sequence>MDRHPELGLCIALDPRPAAPATALRAAREAWASCADDATHHLVLQDDAVLKDDFPDILLDLIQARPADALCLFVEWGGLAANAVRLAALLGHAWAEVVGEYVPSVGLVLPAPVARGFVGYLDAAGTTGPESTDDVALMGYLRSSGVSAYAPVGGPVEHGDAPSLVGNERQGRRQAVCDVPVDPSRKSTLTETGALSHLWWLQGTAFLYFADAQAPGGWRREPADQVLAAGGLHVGDVMAALRDQLDALADPKPLRDLVSDVLLREVWLTSVLLGCLAGEHNRRAPASVPVDIALRDASARRVLATLAPGGLRRFIPDHRLDDLAMLAEPVVRAGVEYGWGRETGVLDFATRAAAP</sequence>
<dbReference type="EMBL" id="JABJXA010000045">
    <property type="protein sequence ID" value="MBB1259195.1"/>
    <property type="molecule type" value="Genomic_DNA"/>
</dbReference>
<dbReference type="EMBL" id="VJYK02000013">
    <property type="protein sequence ID" value="MQS00781.1"/>
    <property type="molecule type" value="Genomic_DNA"/>
</dbReference>
<protein>
    <submittedName>
        <fullName evidence="2">Uncharacterized protein</fullName>
    </submittedName>
</protein>
<reference evidence="4" key="2">
    <citation type="submission" date="2020-05" db="EMBL/GenBank/DDBJ databases">
        <title>Classification of alakaliphilic streptomycetes isolated from an alkaline soil next to Lonar Crater, India and a proposal for the recognition of Streptomyces alkaliterrae sp. nov.</title>
        <authorList>
            <person name="Golinska P."/>
        </authorList>
    </citation>
    <scope>NUCLEOTIDE SEQUENCE [LARGE SCALE GENOMIC DNA]</scope>
    <source>
        <strain evidence="4">OF8</strain>
    </source>
</reference>
<dbReference type="AlphaFoldDB" id="A0A5P0YKP2"/>
<reference evidence="2 3" key="1">
    <citation type="submission" date="2019-10" db="EMBL/GenBank/DDBJ databases">
        <title>Streptomyces sp. nov., a novel actinobacterium isolated from alkaline environment.</title>
        <authorList>
            <person name="Golinska P."/>
        </authorList>
    </citation>
    <scope>NUCLEOTIDE SEQUENCE [LARGE SCALE GENOMIC DNA]</scope>
    <source>
        <strain evidence="2 3">OF1</strain>
    </source>
</reference>
<comment type="caution">
    <text evidence="2">The sequence shown here is derived from an EMBL/GenBank/DDBJ whole genome shotgun (WGS) entry which is preliminary data.</text>
</comment>
<dbReference type="Proteomes" id="UP000320857">
    <property type="component" value="Unassembled WGS sequence"/>
</dbReference>
<accession>A0A5P0YKP2</accession>
<evidence type="ECO:0000313" key="2">
    <source>
        <dbReference type="EMBL" id="MQS00781.1"/>
    </source>
</evidence>
<evidence type="ECO:0000313" key="3">
    <source>
        <dbReference type="Proteomes" id="UP000320857"/>
    </source>
</evidence>
<dbReference type="Proteomes" id="UP000517765">
    <property type="component" value="Unassembled WGS sequence"/>
</dbReference>
<keyword evidence="3" id="KW-1185">Reference proteome</keyword>
<evidence type="ECO:0000313" key="4">
    <source>
        <dbReference type="Proteomes" id="UP000517765"/>
    </source>
</evidence>
<reference evidence="1" key="3">
    <citation type="journal article" name="Syst. Appl. Microbiol.">
        <title>Streptomyces alkaliterrae sp. nov., isolated from an alkaline soil, and emended descriptions of Streptomyces alkaliphilus, Streptomyces calidiresistens and Streptomyces durbertensis.</title>
        <authorList>
            <person name="Swiecimska M."/>
            <person name="Golinska P."/>
            <person name="Nouioui I."/>
            <person name="Wypij M."/>
            <person name="Rai M."/>
            <person name="Sangal V."/>
            <person name="Goodfellow M."/>
        </authorList>
    </citation>
    <scope>NUCLEOTIDE SEQUENCE</scope>
    <source>
        <strain evidence="1">OF8</strain>
    </source>
</reference>
<organism evidence="2 3">
    <name type="scientific">Streptomyces alkaliterrae</name>
    <dbReference type="NCBI Taxonomy" id="2213162"/>
    <lineage>
        <taxon>Bacteria</taxon>
        <taxon>Bacillati</taxon>
        <taxon>Actinomycetota</taxon>
        <taxon>Actinomycetes</taxon>
        <taxon>Kitasatosporales</taxon>
        <taxon>Streptomycetaceae</taxon>
        <taxon>Streptomyces</taxon>
    </lineage>
</organism>
<gene>
    <name evidence="2" type="ORF">FNX44_002555</name>
    <name evidence="1" type="ORF">H3147_10135</name>
</gene>
<evidence type="ECO:0000313" key="1">
    <source>
        <dbReference type="EMBL" id="MBB1259195.1"/>
    </source>
</evidence>
<name>A0A5P0YKP2_9ACTN</name>
<proteinExistence type="predicted"/>